<dbReference type="AlphaFoldDB" id="A0A1J1HR35"/>
<evidence type="ECO:0000256" key="1">
    <source>
        <dbReference type="SAM" id="MobiDB-lite"/>
    </source>
</evidence>
<feature type="compositionally biased region" description="Polar residues" evidence="1">
    <location>
        <begin position="72"/>
        <end position="85"/>
    </location>
</feature>
<evidence type="ECO:0000313" key="2">
    <source>
        <dbReference type="EMBL" id="CRK90485.1"/>
    </source>
</evidence>
<sequence>MTHAYLATSIRRLSDTGKTDESNLMTSQHYPTTTINLCLEETLTHRFLLTSDGVSSNFQREKSGKGKHGKVKTQQPVRLSTSPEFSHNAKLNKPPEPHIIRLAKRALNIDVRAVVKKWPKFIFKKLNPSFCHFH</sequence>
<name>A0A1J1HR35_9DIPT</name>
<reference evidence="2 3" key="1">
    <citation type="submission" date="2015-04" db="EMBL/GenBank/DDBJ databases">
        <authorList>
            <person name="Syromyatnikov M.Y."/>
            <person name="Popov V.N."/>
        </authorList>
    </citation>
    <scope>NUCLEOTIDE SEQUENCE [LARGE SCALE GENOMIC DNA]</scope>
</reference>
<proteinExistence type="predicted"/>
<dbReference type="Proteomes" id="UP000183832">
    <property type="component" value="Unassembled WGS sequence"/>
</dbReference>
<gene>
    <name evidence="2" type="ORF">CLUMA_CG004204</name>
</gene>
<dbReference type="EMBL" id="CVRI01000019">
    <property type="protein sequence ID" value="CRK90485.1"/>
    <property type="molecule type" value="Genomic_DNA"/>
</dbReference>
<accession>A0A1J1HR35</accession>
<evidence type="ECO:0000313" key="3">
    <source>
        <dbReference type="Proteomes" id="UP000183832"/>
    </source>
</evidence>
<feature type="region of interest" description="Disordered" evidence="1">
    <location>
        <begin position="56"/>
        <end position="94"/>
    </location>
</feature>
<organism evidence="2 3">
    <name type="scientific">Clunio marinus</name>
    <dbReference type="NCBI Taxonomy" id="568069"/>
    <lineage>
        <taxon>Eukaryota</taxon>
        <taxon>Metazoa</taxon>
        <taxon>Ecdysozoa</taxon>
        <taxon>Arthropoda</taxon>
        <taxon>Hexapoda</taxon>
        <taxon>Insecta</taxon>
        <taxon>Pterygota</taxon>
        <taxon>Neoptera</taxon>
        <taxon>Endopterygota</taxon>
        <taxon>Diptera</taxon>
        <taxon>Nematocera</taxon>
        <taxon>Chironomoidea</taxon>
        <taxon>Chironomidae</taxon>
        <taxon>Clunio</taxon>
    </lineage>
</organism>
<protein>
    <submittedName>
        <fullName evidence="2">CLUMA_CG004204, isoform A</fullName>
    </submittedName>
</protein>
<keyword evidence="3" id="KW-1185">Reference proteome</keyword>